<sequence length="55" mass="6094">MLFSQELQRRLTAARAGTIATAAHPGFSSTEFYRNMPALLRPASRSPSDRVTFPL</sequence>
<dbReference type="Proteomes" id="UP001597083">
    <property type="component" value="Unassembled WGS sequence"/>
</dbReference>
<evidence type="ECO:0000313" key="2">
    <source>
        <dbReference type="Proteomes" id="UP001597083"/>
    </source>
</evidence>
<reference evidence="2" key="1">
    <citation type="journal article" date="2019" name="Int. J. Syst. Evol. Microbiol.">
        <title>The Global Catalogue of Microorganisms (GCM) 10K type strain sequencing project: providing services to taxonomists for standard genome sequencing and annotation.</title>
        <authorList>
            <consortium name="The Broad Institute Genomics Platform"/>
            <consortium name="The Broad Institute Genome Sequencing Center for Infectious Disease"/>
            <person name="Wu L."/>
            <person name="Ma J."/>
        </authorList>
    </citation>
    <scope>NUCLEOTIDE SEQUENCE [LARGE SCALE GENOMIC DNA]</scope>
    <source>
        <strain evidence="2">JCM 31696</strain>
    </source>
</reference>
<name>A0ABW3CAU1_9ACTN</name>
<dbReference type="EMBL" id="JBHTIR010000200">
    <property type="protein sequence ID" value="MFD0850942.1"/>
    <property type="molecule type" value="Genomic_DNA"/>
</dbReference>
<comment type="caution">
    <text evidence="1">The sequence shown here is derived from an EMBL/GenBank/DDBJ whole genome shotgun (WGS) entry which is preliminary data.</text>
</comment>
<organism evidence="1 2">
    <name type="scientific">Actinomadura adrarensis</name>
    <dbReference type="NCBI Taxonomy" id="1819600"/>
    <lineage>
        <taxon>Bacteria</taxon>
        <taxon>Bacillati</taxon>
        <taxon>Actinomycetota</taxon>
        <taxon>Actinomycetes</taxon>
        <taxon>Streptosporangiales</taxon>
        <taxon>Thermomonosporaceae</taxon>
        <taxon>Actinomadura</taxon>
    </lineage>
</organism>
<keyword evidence="2" id="KW-1185">Reference proteome</keyword>
<gene>
    <name evidence="1" type="ORF">ACFQ07_01785</name>
</gene>
<proteinExistence type="predicted"/>
<accession>A0ABW3CAU1</accession>
<protein>
    <submittedName>
        <fullName evidence="1">Uncharacterized protein</fullName>
    </submittedName>
</protein>
<evidence type="ECO:0000313" key="1">
    <source>
        <dbReference type="EMBL" id="MFD0850942.1"/>
    </source>
</evidence>